<sequence length="122" mass="14350">KTHIPYYPSIDLNDKEISDEEEIINPIGNRSMIINISYKEEEENEEEEVDDETTMEDCEIGNNLLGINDPDRLPTNRSNTDIPHSYNLRPINQNLKNNLIVYHNKIRKLHTISRLQFQQMIV</sequence>
<dbReference type="EMBL" id="GEDC01001534">
    <property type="protein sequence ID" value="JAS35764.1"/>
    <property type="molecule type" value="Transcribed_RNA"/>
</dbReference>
<evidence type="ECO:0000313" key="2">
    <source>
        <dbReference type="EMBL" id="JAS35764.1"/>
    </source>
</evidence>
<gene>
    <name evidence="2" type="ORF">g.26571</name>
</gene>
<dbReference type="AlphaFoldDB" id="A0A1B6ED14"/>
<feature type="non-terminal residue" evidence="2">
    <location>
        <position position="1"/>
    </location>
</feature>
<name>A0A1B6ED14_9HEMI</name>
<proteinExistence type="predicted"/>
<reference evidence="2" key="1">
    <citation type="submission" date="2015-12" db="EMBL/GenBank/DDBJ databases">
        <title>De novo transcriptome assembly of four potential Pierce s Disease insect vectors from Arizona vineyards.</title>
        <authorList>
            <person name="Tassone E.E."/>
        </authorList>
    </citation>
    <scope>NUCLEOTIDE SEQUENCE</scope>
</reference>
<organism evidence="2">
    <name type="scientific">Clastoptera arizonana</name>
    <name type="common">Arizona spittle bug</name>
    <dbReference type="NCBI Taxonomy" id="38151"/>
    <lineage>
        <taxon>Eukaryota</taxon>
        <taxon>Metazoa</taxon>
        <taxon>Ecdysozoa</taxon>
        <taxon>Arthropoda</taxon>
        <taxon>Hexapoda</taxon>
        <taxon>Insecta</taxon>
        <taxon>Pterygota</taxon>
        <taxon>Neoptera</taxon>
        <taxon>Paraneoptera</taxon>
        <taxon>Hemiptera</taxon>
        <taxon>Auchenorrhyncha</taxon>
        <taxon>Cercopoidea</taxon>
        <taxon>Clastopteridae</taxon>
        <taxon>Clastoptera</taxon>
    </lineage>
</organism>
<protein>
    <submittedName>
        <fullName evidence="2">Uncharacterized protein</fullName>
    </submittedName>
</protein>
<feature type="region of interest" description="Disordered" evidence="1">
    <location>
        <begin position="64"/>
        <end position="85"/>
    </location>
</feature>
<accession>A0A1B6ED14</accession>
<feature type="non-terminal residue" evidence="2">
    <location>
        <position position="122"/>
    </location>
</feature>
<evidence type="ECO:0000256" key="1">
    <source>
        <dbReference type="SAM" id="MobiDB-lite"/>
    </source>
</evidence>